<proteinExistence type="predicted"/>
<keyword evidence="3" id="KW-1185">Reference proteome</keyword>
<dbReference type="RefSeq" id="WP_090082643.1">
    <property type="nucleotide sequence ID" value="NZ_FOMR01000003.1"/>
</dbReference>
<sequence length="205" mass="23020">MLEDTGERVVPEKMKAADEMLMEHMARYFFAVEYVYGRVLDIASGTGYGTQLLAKKRKDIVEEVVGVDLEPKAVKYARGTYHHPNAIFMEGDVTDPDLPEKLGTFDCIVSFETIEHIADEERFLANIFALLKPGGTLILSTPFGKGRGKPCGSPFHVHQLTVDEFMELFPEYSSAVFYFQKGPLIEPAVRSNDRHFPLGIAVCRK</sequence>
<keyword evidence="2" id="KW-0489">Methyltransferase</keyword>
<feature type="domain" description="Methyltransferase type 11" evidence="1">
    <location>
        <begin position="40"/>
        <end position="139"/>
    </location>
</feature>
<dbReference type="OrthoDB" id="8936324at2"/>
<dbReference type="SUPFAM" id="SSF53335">
    <property type="entry name" value="S-adenosyl-L-methionine-dependent methyltransferases"/>
    <property type="match status" value="1"/>
</dbReference>
<dbReference type="InterPro" id="IPR013216">
    <property type="entry name" value="Methyltransf_11"/>
</dbReference>
<dbReference type="Gene3D" id="3.40.50.150">
    <property type="entry name" value="Vaccinia Virus protein VP39"/>
    <property type="match status" value="1"/>
</dbReference>
<protein>
    <submittedName>
        <fullName evidence="2">Methyltransferase domain-containing protein</fullName>
    </submittedName>
</protein>
<dbReference type="PANTHER" id="PTHR43861">
    <property type="entry name" value="TRANS-ACONITATE 2-METHYLTRANSFERASE-RELATED"/>
    <property type="match status" value="1"/>
</dbReference>
<dbReference type="Pfam" id="PF08241">
    <property type="entry name" value="Methyltransf_11"/>
    <property type="match status" value="1"/>
</dbReference>
<keyword evidence="2" id="KW-0808">Transferase</keyword>
<dbReference type="InterPro" id="IPR029063">
    <property type="entry name" value="SAM-dependent_MTases_sf"/>
</dbReference>
<dbReference type="AlphaFoldDB" id="A0A1I1UEU8"/>
<evidence type="ECO:0000313" key="3">
    <source>
        <dbReference type="Proteomes" id="UP000199474"/>
    </source>
</evidence>
<evidence type="ECO:0000259" key="1">
    <source>
        <dbReference type="Pfam" id="PF08241"/>
    </source>
</evidence>
<gene>
    <name evidence="2" type="ORF">SAMN05216238_103175</name>
</gene>
<dbReference type="GO" id="GO:0008757">
    <property type="term" value="F:S-adenosylmethionine-dependent methyltransferase activity"/>
    <property type="evidence" value="ECO:0007669"/>
    <property type="project" value="InterPro"/>
</dbReference>
<dbReference type="EMBL" id="FOMR01000003">
    <property type="protein sequence ID" value="SFD69125.1"/>
    <property type="molecule type" value="Genomic_DNA"/>
</dbReference>
<reference evidence="3" key="1">
    <citation type="submission" date="2016-10" db="EMBL/GenBank/DDBJ databases">
        <authorList>
            <person name="Varghese N."/>
            <person name="Submissions S."/>
        </authorList>
    </citation>
    <scope>NUCLEOTIDE SEQUENCE [LARGE SCALE GENOMIC DNA]</scope>
    <source>
        <strain evidence="3">DSM 22530</strain>
    </source>
</reference>
<dbReference type="GO" id="GO:0032259">
    <property type="term" value="P:methylation"/>
    <property type="evidence" value="ECO:0007669"/>
    <property type="project" value="UniProtKB-KW"/>
</dbReference>
<name>A0A1I1UEU8_9BACI</name>
<organism evidence="2 3">
    <name type="scientific">Lentibacillus persicus</name>
    <dbReference type="NCBI Taxonomy" id="640948"/>
    <lineage>
        <taxon>Bacteria</taxon>
        <taxon>Bacillati</taxon>
        <taxon>Bacillota</taxon>
        <taxon>Bacilli</taxon>
        <taxon>Bacillales</taxon>
        <taxon>Bacillaceae</taxon>
        <taxon>Lentibacillus</taxon>
    </lineage>
</organism>
<dbReference type="STRING" id="640948.SAMN05216238_103175"/>
<accession>A0A1I1UEU8</accession>
<evidence type="ECO:0000313" key="2">
    <source>
        <dbReference type="EMBL" id="SFD69125.1"/>
    </source>
</evidence>
<dbReference type="CDD" id="cd02440">
    <property type="entry name" value="AdoMet_MTases"/>
    <property type="match status" value="1"/>
</dbReference>
<dbReference type="Proteomes" id="UP000199474">
    <property type="component" value="Unassembled WGS sequence"/>
</dbReference>